<reference evidence="2 3" key="1">
    <citation type="journal article" date="2016" name="Mol. Biol. Evol.">
        <title>Genome-Wide Survey of Gut Fungi (Harpellales) Reveals the First Horizontally Transferred Ubiquitin Gene from a Mosquito Host.</title>
        <authorList>
            <person name="Wang Y."/>
            <person name="White M.M."/>
            <person name="Kvist S."/>
            <person name="Moncalvo J.M."/>
        </authorList>
    </citation>
    <scope>NUCLEOTIDE SEQUENCE [LARGE SCALE GENOMIC DNA]</scope>
    <source>
        <strain evidence="2 3">ALG-7-W6</strain>
    </source>
</reference>
<feature type="compositionally biased region" description="Basic and acidic residues" evidence="1">
    <location>
        <begin position="130"/>
        <end position="141"/>
    </location>
</feature>
<comment type="caution">
    <text evidence="2">The sequence shown here is derived from an EMBL/GenBank/DDBJ whole genome shotgun (WGS) entry which is preliminary data.</text>
</comment>
<evidence type="ECO:0000313" key="2">
    <source>
        <dbReference type="EMBL" id="OLY81804.1"/>
    </source>
</evidence>
<accession>A0A1R0GY18</accession>
<name>A0A1R0GY18_9FUNG</name>
<evidence type="ECO:0000313" key="3">
    <source>
        <dbReference type="Proteomes" id="UP000187455"/>
    </source>
</evidence>
<dbReference type="STRING" id="133383.A0A1R0GY18"/>
<evidence type="ECO:0000256" key="1">
    <source>
        <dbReference type="SAM" id="MobiDB-lite"/>
    </source>
</evidence>
<protein>
    <submittedName>
        <fullName evidence="2">Uncharacterized protein</fullName>
    </submittedName>
</protein>
<feature type="compositionally biased region" description="Polar residues" evidence="1">
    <location>
        <begin position="348"/>
        <end position="361"/>
    </location>
</feature>
<dbReference type="EMBL" id="LSSL01002152">
    <property type="protein sequence ID" value="OLY81804.1"/>
    <property type="molecule type" value="Genomic_DNA"/>
</dbReference>
<dbReference type="Pfam" id="PF12449">
    <property type="entry name" value="DUF3684"/>
    <property type="match status" value="1"/>
</dbReference>
<dbReference type="OrthoDB" id="2161534at2759"/>
<feature type="region of interest" description="Disordered" evidence="1">
    <location>
        <begin position="127"/>
        <end position="154"/>
    </location>
</feature>
<feature type="region of interest" description="Disordered" evidence="1">
    <location>
        <begin position="344"/>
        <end position="375"/>
    </location>
</feature>
<feature type="compositionally biased region" description="Low complexity" evidence="1">
    <location>
        <begin position="486"/>
        <end position="496"/>
    </location>
</feature>
<organism evidence="2 3">
    <name type="scientific">Smittium mucronatum</name>
    <dbReference type="NCBI Taxonomy" id="133383"/>
    <lineage>
        <taxon>Eukaryota</taxon>
        <taxon>Fungi</taxon>
        <taxon>Fungi incertae sedis</taxon>
        <taxon>Zoopagomycota</taxon>
        <taxon>Kickxellomycotina</taxon>
        <taxon>Harpellomycetes</taxon>
        <taxon>Harpellales</taxon>
        <taxon>Legeriomycetaceae</taxon>
        <taxon>Smittium</taxon>
    </lineage>
</organism>
<dbReference type="Proteomes" id="UP000187455">
    <property type="component" value="Unassembled WGS sequence"/>
</dbReference>
<gene>
    <name evidence="2" type="ORF">AYI68_g4089</name>
</gene>
<dbReference type="PANTHER" id="PTHR47839">
    <property type="entry name" value="DOMAIN PROTEIN, PUTATIVE (AFU_ORTHOLOGUE AFUA_6G04830)-RELATED"/>
    <property type="match status" value="1"/>
</dbReference>
<dbReference type="AlphaFoldDB" id="A0A1R0GY18"/>
<feature type="region of interest" description="Disordered" evidence="1">
    <location>
        <begin position="444"/>
        <end position="507"/>
    </location>
</feature>
<dbReference type="InterPro" id="IPR022155">
    <property type="entry name" value="DUF3684"/>
</dbReference>
<keyword evidence="3" id="KW-1185">Reference proteome</keyword>
<feature type="compositionally biased region" description="Basic and acidic residues" evidence="1">
    <location>
        <begin position="462"/>
        <end position="472"/>
    </location>
</feature>
<dbReference type="PANTHER" id="PTHR47839:SF1">
    <property type="entry name" value="DOMAIN PROTEIN, PUTATIVE (AFU_ORTHOLOGUE AFUA_6G04830)-RELATED"/>
    <property type="match status" value="1"/>
</dbReference>
<feature type="region of interest" description="Disordered" evidence="1">
    <location>
        <begin position="528"/>
        <end position="560"/>
    </location>
</feature>
<sequence>MQESKWLVSTQRKRISESLELNTKNSGLDSKNESQVNEIVEYTLSKPNEIVVIDDMFLAQQLYPKSAPSDPLLEQFYLSLGSTWLRQSVKISNNPIGTPEITSASITLEKLIKDRAILLLHEFSGSSSNHRSDINGRDRGSSRSSSSNRKSSKLIRDVESMQERLVVRQVRRIEVNHKFSLTGANYKTLTSACGVKWDNNQGIIVQNDSRGDWTKTLSSFASSFSAQPSISNFGLNGLLAGDNSNWCCILIAQTSPSNEQSSQFWDPFDVSMAIGVLFLKQCKLNDALLISTLLSSSLDSLRRKGFPVDRILQSAQKKKELINASIISNDHSIVENPEKKILSKSHNDTNTVFDNHKASQASPPPYRPNDNSSSSEISKSLIDLLTLSYPKAKRDQIVDAVLFTMRENSSVDSKHKKNFEQLLEQAKASLKNKLEIDNKNAKAENEVPGYFPNNNNNLNRPILDESKNKEGSTTKNPPTSDKDKSININNSIKNNNTNPTPHLPDLSNNAYSSMLSIKQSLNSALKSTPVVSGAQGSSSDALTTFDENKRRSSTSQNDQGLKLSKLFNNFNKIYNKKPNSGFDINNNPLPKEFELNTGKSNLGNAISKFPDEEAKGSLIQPNEIGSAFVSNSVSFCKPLPSQRLVYYGLVNGIDLYLDSNIPFPGSYPELQDNYNRGVYDNIKITRSSGSFTIDNFKLFSCVLAQLATRVFGIPKESMHMFIGGKGSPTIAFNRSKVLFFNVDYFVNLNHNLSIERILIEKYGHKSIVYNLNSVSLKDKDVRDVYAYWFMTTCHELAHHFVHEHDANHGFYTSSFAETYMSKLIELMR</sequence>
<proteinExistence type="predicted"/>
<feature type="compositionally biased region" description="Polar residues" evidence="1">
    <location>
        <begin position="528"/>
        <end position="542"/>
    </location>
</feature>